<feature type="transmembrane region" description="Helical" evidence="1">
    <location>
        <begin position="38"/>
        <end position="57"/>
    </location>
</feature>
<comment type="caution">
    <text evidence="2">The sequence shown here is derived from an EMBL/GenBank/DDBJ whole genome shotgun (WGS) entry which is preliminary data.</text>
</comment>
<gene>
    <name evidence="2" type="ORF">FC51_GL002265</name>
</gene>
<organism evidence="2 3">
    <name type="scientific">Lentilactobacillus parabuchneri DSM 5707 = NBRC 107865</name>
    <dbReference type="NCBI Taxonomy" id="1423784"/>
    <lineage>
        <taxon>Bacteria</taxon>
        <taxon>Bacillati</taxon>
        <taxon>Bacillota</taxon>
        <taxon>Bacilli</taxon>
        <taxon>Lactobacillales</taxon>
        <taxon>Lactobacillaceae</taxon>
        <taxon>Lentilactobacillus</taxon>
    </lineage>
</organism>
<sequence>MSYNHNFYREPAFWLSICAAAVGLMSLFAGNATMYSPIWWLQLLIVVIALIGILYFLSKYSKDQNDQNKRL</sequence>
<protein>
    <submittedName>
        <fullName evidence="2">Uncharacterized protein</fullName>
    </submittedName>
</protein>
<accession>A0A0R1YVG2</accession>
<reference evidence="2 3" key="1">
    <citation type="journal article" date="2015" name="Genome Announc.">
        <title>Expanding the biotechnology potential of lactobacilli through comparative genomics of 213 strains and associated genera.</title>
        <authorList>
            <person name="Sun Z."/>
            <person name="Harris H.M."/>
            <person name="McCann A."/>
            <person name="Guo C."/>
            <person name="Argimon S."/>
            <person name="Zhang W."/>
            <person name="Yang X."/>
            <person name="Jeffery I.B."/>
            <person name="Cooney J.C."/>
            <person name="Kagawa T.F."/>
            <person name="Liu W."/>
            <person name="Song Y."/>
            <person name="Salvetti E."/>
            <person name="Wrobel A."/>
            <person name="Rasinkangas P."/>
            <person name="Parkhill J."/>
            <person name="Rea M.C."/>
            <person name="O'Sullivan O."/>
            <person name="Ritari J."/>
            <person name="Douillard F.P."/>
            <person name="Paul Ross R."/>
            <person name="Yang R."/>
            <person name="Briner A.E."/>
            <person name="Felis G.E."/>
            <person name="de Vos W.M."/>
            <person name="Barrangou R."/>
            <person name="Klaenhammer T.R."/>
            <person name="Caufield P.W."/>
            <person name="Cui Y."/>
            <person name="Zhang H."/>
            <person name="O'Toole P.W."/>
        </authorList>
    </citation>
    <scope>NUCLEOTIDE SEQUENCE [LARGE SCALE GENOMIC DNA]</scope>
    <source>
        <strain evidence="2 3">DSM 5707</strain>
    </source>
</reference>
<keyword evidence="1" id="KW-0472">Membrane</keyword>
<evidence type="ECO:0000313" key="2">
    <source>
        <dbReference type="EMBL" id="KRM46226.1"/>
    </source>
</evidence>
<keyword evidence="1" id="KW-0812">Transmembrane</keyword>
<keyword evidence="1" id="KW-1133">Transmembrane helix</keyword>
<name>A0A0R1YVG2_9LACO</name>
<proteinExistence type="predicted"/>
<evidence type="ECO:0000256" key="1">
    <source>
        <dbReference type="SAM" id="Phobius"/>
    </source>
</evidence>
<dbReference type="AlphaFoldDB" id="A0A0R1YVG2"/>
<dbReference type="Proteomes" id="UP000051957">
    <property type="component" value="Unassembled WGS sequence"/>
</dbReference>
<feature type="transmembrane region" description="Helical" evidence="1">
    <location>
        <begin position="12"/>
        <end position="32"/>
    </location>
</feature>
<dbReference type="EMBL" id="AZGK01000008">
    <property type="protein sequence ID" value="KRM46226.1"/>
    <property type="molecule type" value="Genomic_DNA"/>
</dbReference>
<dbReference type="GeneID" id="69803143"/>
<dbReference type="PATRIC" id="fig|1423784.4.peg.2308"/>
<dbReference type="RefSeq" id="WP_057910669.1">
    <property type="nucleotide sequence ID" value="NZ_AZGK01000008.1"/>
</dbReference>
<evidence type="ECO:0000313" key="3">
    <source>
        <dbReference type="Proteomes" id="UP000051957"/>
    </source>
</evidence>